<dbReference type="RefSeq" id="WP_248758282.1">
    <property type="nucleotide sequence ID" value="NZ_BTCL01000024.1"/>
</dbReference>
<organism evidence="1 2">
    <name type="scientific">Paenibacillus glycanilyticus</name>
    <dbReference type="NCBI Taxonomy" id="126569"/>
    <lineage>
        <taxon>Bacteria</taxon>
        <taxon>Bacillati</taxon>
        <taxon>Bacillota</taxon>
        <taxon>Bacilli</taxon>
        <taxon>Bacillales</taxon>
        <taxon>Paenibacillaceae</taxon>
        <taxon>Paenibacillus</taxon>
    </lineage>
</organism>
<evidence type="ECO:0008006" key="3">
    <source>
        <dbReference type="Google" id="ProtNLM"/>
    </source>
</evidence>
<evidence type="ECO:0000313" key="2">
    <source>
        <dbReference type="Proteomes" id="UP001285921"/>
    </source>
</evidence>
<evidence type="ECO:0000313" key="1">
    <source>
        <dbReference type="EMBL" id="GMK47930.1"/>
    </source>
</evidence>
<name>A0ABQ6NS50_9BACL</name>
<sequence length="92" mass="10545">MSELNEKELVNYLAEKTKVPAETISLVLKHEQAFIDKAQSSAKGQVIDIDSDELVDYVLKQRDVKLDEVTVEKILDMEMDYLVENGYAEHED</sequence>
<proteinExistence type="predicted"/>
<keyword evidence="2" id="KW-1185">Reference proteome</keyword>
<reference evidence="1 2" key="1">
    <citation type="submission" date="2023-05" db="EMBL/GenBank/DDBJ databases">
        <title>Draft genome of Paenibacillus sp. CCS26.</title>
        <authorList>
            <person name="Akita H."/>
            <person name="Shinto Y."/>
            <person name="Kimura Z."/>
        </authorList>
    </citation>
    <scope>NUCLEOTIDE SEQUENCE [LARGE SCALE GENOMIC DNA]</scope>
    <source>
        <strain evidence="1 2">CCS26</strain>
    </source>
</reference>
<dbReference type="EMBL" id="BTCL01000024">
    <property type="protein sequence ID" value="GMK47930.1"/>
    <property type="molecule type" value="Genomic_DNA"/>
</dbReference>
<gene>
    <name evidence="1" type="ORF">PghCCS26_50600</name>
</gene>
<comment type="caution">
    <text evidence="1">The sequence shown here is derived from an EMBL/GenBank/DDBJ whole genome shotgun (WGS) entry which is preliminary data.</text>
</comment>
<accession>A0ABQ6NS50</accession>
<dbReference type="Proteomes" id="UP001285921">
    <property type="component" value="Unassembled WGS sequence"/>
</dbReference>
<protein>
    <recommendedName>
        <fullName evidence="3">Peptidylprolyl isomerase</fullName>
    </recommendedName>
</protein>